<feature type="compositionally biased region" description="Polar residues" evidence="1">
    <location>
        <begin position="25"/>
        <end position="45"/>
    </location>
</feature>
<feature type="region of interest" description="Disordered" evidence="1">
    <location>
        <begin position="1"/>
        <end position="45"/>
    </location>
</feature>
<reference evidence="3 4" key="1">
    <citation type="submission" date="2023-11" db="EMBL/GenBank/DDBJ databases">
        <title>Halocaridina rubra genome assembly.</title>
        <authorList>
            <person name="Smith C."/>
        </authorList>
    </citation>
    <scope>NUCLEOTIDE SEQUENCE [LARGE SCALE GENOMIC DNA]</scope>
    <source>
        <strain evidence="3">EP-1</strain>
        <tissue evidence="3">Whole</tissue>
    </source>
</reference>
<dbReference type="Proteomes" id="UP001381693">
    <property type="component" value="Unassembled WGS sequence"/>
</dbReference>
<gene>
    <name evidence="3" type="ORF">SK128_016768</name>
</gene>
<name>A0AAN8X6Q2_HALRR</name>
<feature type="compositionally biased region" description="Polar residues" evidence="1">
    <location>
        <begin position="1"/>
        <end position="17"/>
    </location>
</feature>
<evidence type="ECO:0000256" key="2">
    <source>
        <dbReference type="SAM" id="Phobius"/>
    </source>
</evidence>
<evidence type="ECO:0000256" key="1">
    <source>
        <dbReference type="SAM" id="MobiDB-lite"/>
    </source>
</evidence>
<organism evidence="3 4">
    <name type="scientific">Halocaridina rubra</name>
    <name type="common">Hawaiian red shrimp</name>
    <dbReference type="NCBI Taxonomy" id="373956"/>
    <lineage>
        <taxon>Eukaryota</taxon>
        <taxon>Metazoa</taxon>
        <taxon>Ecdysozoa</taxon>
        <taxon>Arthropoda</taxon>
        <taxon>Crustacea</taxon>
        <taxon>Multicrustacea</taxon>
        <taxon>Malacostraca</taxon>
        <taxon>Eumalacostraca</taxon>
        <taxon>Eucarida</taxon>
        <taxon>Decapoda</taxon>
        <taxon>Pleocyemata</taxon>
        <taxon>Caridea</taxon>
        <taxon>Atyoidea</taxon>
        <taxon>Atyidae</taxon>
        <taxon>Halocaridina</taxon>
    </lineage>
</organism>
<evidence type="ECO:0000313" key="4">
    <source>
        <dbReference type="Proteomes" id="UP001381693"/>
    </source>
</evidence>
<evidence type="ECO:0000313" key="3">
    <source>
        <dbReference type="EMBL" id="KAK7074983.1"/>
    </source>
</evidence>
<sequence length="215" mass="23598">MPRAQNSTTITLENSGENSDDGDPLSSNTASNSRNSDQTNRNTSLLPPYPCEEVCSYCGKKVSDTVINDSDQQEPLEHAGDCPCECHLQTQAQSGKLMTLPAHIPPGGPNCLPGCGYFGLPCYNCSSMQNNAQPQEQTSPTSGERFPTHIYTVELVNPDSLNGRQSQDDLCQRQQIIMQNEDSPEARRKRRTCISLLVFIITINVAIAIFRMLSS</sequence>
<keyword evidence="4" id="KW-1185">Reference proteome</keyword>
<comment type="caution">
    <text evidence="3">The sequence shown here is derived from an EMBL/GenBank/DDBJ whole genome shotgun (WGS) entry which is preliminary data.</text>
</comment>
<keyword evidence="2" id="KW-1133">Transmembrane helix</keyword>
<keyword evidence="2" id="KW-0812">Transmembrane</keyword>
<dbReference type="EMBL" id="JAXCGZ010011397">
    <property type="protein sequence ID" value="KAK7074983.1"/>
    <property type="molecule type" value="Genomic_DNA"/>
</dbReference>
<keyword evidence="2" id="KW-0472">Membrane</keyword>
<feature type="transmembrane region" description="Helical" evidence="2">
    <location>
        <begin position="193"/>
        <end position="213"/>
    </location>
</feature>
<protein>
    <submittedName>
        <fullName evidence="3">Uncharacterized protein</fullName>
    </submittedName>
</protein>
<accession>A0AAN8X6Q2</accession>
<proteinExistence type="predicted"/>
<dbReference type="AlphaFoldDB" id="A0AAN8X6Q2"/>